<dbReference type="InterPro" id="IPR003593">
    <property type="entry name" value="AAA+_ATPase"/>
</dbReference>
<dbReference type="GO" id="GO:0005524">
    <property type="term" value="F:ATP binding"/>
    <property type="evidence" value="ECO:0007669"/>
    <property type="project" value="UniProtKB-KW"/>
</dbReference>
<name>A0A1G8W6D7_9LACT</name>
<dbReference type="InterPro" id="IPR041546">
    <property type="entry name" value="ClpA/ClpB_AAA_lid"/>
</dbReference>
<dbReference type="SMART" id="SM01086">
    <property type="entry name" value="ClpB_D2-small"/>
    <property type="match status" value="1"/>
</dbReference>
<dbReference type="FunFam" id="3.40.50.300:FF:000025">
    <property type="entry name" value="ATP-dependent Clp protease subunit"/>
    <property type="match status" value="1"/>
</dbReference>
<dbReference type="InterPro" id="IPR001943">
    <property type="entry name" value="UVR_dom"/>
</dbReference>
<proteinExistence type="inferred from homology"/>
<dbReference type="InterPro" id="IPR050130">
    <property type="entry name" value="ClpA_ClpB"/>
</dbReference>
<evidence type="ECO:0000259" key="6">
    <source>
        <dbReference type="PROSITE" id="PS50151"/>
    </source>
</evidence>
<dbReference type="CDD" id="cd19499">
    <property type="entry name" value="RecA-like_ClpB_Hsp104-like"/>
    <property type="match status" value="1"/>
</dbReference>
<evidence type="ECO:0000256" key="4">
    <source>
        <dbReference type="RuleBase" id="RU004432"/>
    </source>
</evidence>
<keyword evidence="2 4" id="KW-0067">ATP-binding</keyword>
<dbReference type="Gene3D" id="4.10.860.10">
    <property type="entry name" value="UVR domain"/>
    <property type="match status" value="1"/>
</dbReference>
<feature type="domain" description="UVR" evidence="6">
    <location>
        <begin position="356"/>
        <end position="391"/>
    </location>
</feature>
<dbReference type="STRING" id="426701.SAMN04488098_100346"/>
<dbReference type="GO" id="GO:0006508">
    <property type="term" value="P:proteolysis"/>
    <property type="evidence" value="ECO:0007669"/>
    <property type="project" value="UniProtKB-KW"/>
</dbReference>
<dbReference type="Gene3D" id="1.10.8.60">
    <property type="match status" value="2"/>
</dbReference>
<keyword evidence="8" id="KW-1185">Reference proteome</keyword>
<feature type="region of interest" description="Disordered" evidence="5">
    <location>
        <begin position="68"/>
        <end position="105"/>
    </location>
</feature>
<dbReference type="Pfam" id="PF00004">
    <property type="entry name" value="AAA"/>
    <property type="match status" value="1"/>
</dbReference>
<dbReference type="InterPro" id="IPR001270">
    <property type="entry name" value="ClpA/B"/>
</dbReference>
<dbReference type="InterPro" id="IPR028299">
    <property type="entry name" value="ClpA/B_CS2"/>
</dbReference>
<dbReference type="EMBL" id="FNFK01000003">
    <property type="protein sequence ID" value="SDJ73904.1"/>
    <property type="molecule type" value="Genomic_DNA"/>
</dbReference>
<dbReference type="PANTHER" id="PTHR11638">
    <property type="entry name" value="ATP-DEPENDENT CLP PROTEASE"/>
    <property type="match status" value="1"/>
</dbReference>
<evidence type="ECO:0000313" key="8">
    <source>
        <dbReference type="Proteomes" id="UP000199433"/>
    </source>
</evidence>
<dbReference type="InterPro" id="IPR019489">
    <property type="entry name" value="Clp_ATPase_C"/>
</dbReference>
<evidence type="ECO:0000256" key="3">
    <source>
        <dbReference type="ARBA" id="ARBA00023186"/>
    </source>
</evidence>
<dbReference type="AlphaFoldDB" id="A0A1G8W6D7"/>
<dbReference type="Pfam" id="PF07724">
    <property type="entry name" value="AAA_2"/>
    <property type="match status" value="1"/>
</dbReference>
<accession>A0A1G8W6D7</accession>
<evidence type="ECO:0000256" key="2">
    <source>
        <dbReference type="ARBA" id="ARBA00022840"/>
    </source>
</evidence>
<keyword evidence="7" id="KW-0378">Hydrolase</keyword>
<dbReference type="PANTHER" id="PTHR11638:SF175">
    <property type="entry name" value="ATP-DEPENDENT CLP PROTEASE, ATP-BINDING SUBUNIT CLPC"/>
    <property type="match status" value="1"/>
</dbReference>
<evidence type="ECO:0000256" key="5">
    <source>
        <dbReference type="SAM" id="MobiDB-lite"/>
    </source>
</evidence>
<dbReference type="FunFam" id="3.40.50.300:FF:000010">
    <property type="entry name" value="Chaperone clpB 1, putative"/>
    <property type="match status" value="1"/>
</dbReference>
<dbReference type="SMART" id="SM00382">
    <property type="entry name" value="AAA"/>
    <property type="match status" value="2"/>
</dbReference>
<dbReference type="GO" id="GO:0008233">
    <property type="term" value="F:peptidase activity"/>
    <property type="evidence" value="ECO:0007669"/>
    <property type="project" value="UniProtKB-KW"/>
</dbReference>
<dbReference type="InterPro" id="IPR003959">
    <property type="entry name" value="ATPase_AAA_core"/>
</dbReference>
<dbReference type="CDD" id="cd00009">
    <property type="entry name" value="AAA"/>
    <property type="match status" value="1"/>
</dbReference>
<dbReference type="SUPFAM" id="SSF52540">
    <property type="entry name" value="P-loop containing nucleoside triphosphate hydrolases"/>
    <property type="match status" value="2"/>
</dbReference>
<keyword evidence="3 4" id="KW-0143">Chaperone</keyword>
<gene>
    <name evidence="7" type="ORF">SAMN04488098_100346</name>
</gene>
<dbReference type="Pfam" id="PF17871">
    <property type="entry name" value="AAA_lid_9"/>
    <property type="match status" value="1"/>
</dbReference>
<dbReference type="Proteomes" id="UP000199433">
    <property type="component" value="Unassembled WGS sequence"/>
</dbReference>
<dbReference type="PRINTS" id="PR00300">
    <property type="entry name" value="CLPPROTEASEA"/>
</dbReference>
<dbReference type="Pfam" id="PF10431">
    <property type="entry name" value="ClpB_D2-small"/>
    <property type="match status" value="1"/>
</dbReference>
<organism evidence="7 8">
    <name type="scientific">Alkalibacterium thalassium</name>
    <dbReference type="NCBI Taxonomy" id="426701"/>
    <lineage>
        <taxon>Bacteria</taxon>
        <taxon>Bacillati</taxon>
        <taxon>Bacillota</taxon>
        <taxon>Bacilli</taxon>
        <taxon>Lactobacillales</taxon>
        <taxon>Carnobacteriaceae</taxon>
        <taxon>Alkalibacterium</taxon>
    </lineage>
</organism>
<dbReference type="PROSITE" id="PS00871">
    <property type="entry name" value="CLPAB_2"/>
    <property type="match status" value="1"/>
</dbReference>
<dbReference type="GO" id="GO:0034605">
    <property type="term" value="P:cellular response to heat"/>
    <property type="evidence" value="ECO:0007669"/>
    <property type="project" value="TreeGrafter"/>
</dbReference>
<dbReference type="GO" id="GO:0005737">
    <property type="term" value="C:cytoplasm"/>
    <property type="evidence" value="ECO:0007669"/>
    <property type="project" value="TreeGrafter"/>
</dbReference>
<keyword evidence="7" id="KW-0645">Protease</keyword>
<reference evidence="8" key="1">
    <citation type="submission" date="2016-10" db="EMBL/GenBank/DDBJ databases">
        <authorList>
            <person name="Varghese N."/>
            <person name="Submissions S."/>
        </authorList>
    </citation>
    <scope>NUCLEOTIDE SEQUENCE [LARGE SCALE GENOMIC DNA]</scope>
    <source>
        <strain evidence="8">DSM 19181</strain>
    </source>
</reference>
<keyword evidence="1 4" id="KW-0547">Nucleotide-binding</keyword>
<evidence type="ECO:0000256" key="1">
    <source>
        <dbReference type="ARBA" id="ARBA00022741"/>
    </source>
</evidence>
<dbReference type="InterPro" id="IPR027417">
    <property type="entry name" value="P-loop_NTPase"/>
</dbReference>
<dbReference type="PROSITE" id="PS50151">
    <property type="entry name" value="UVR"/>
    <property type="match status" value="1"/>
</dbReference>
<dbReference type="InterPro" id="IPR018368">
    <property type="entry name" value="ClpA/B_CS1"/>
</dbReference>
<feature type="compositionally biased region" description="Acidic residues" evidence="5">
    <location>
        <begin position="741"/>
        <end position="750"/>
    </location>
</feature>
<dbReference type="Gene3D" id="3.40.50.300">
    <property type="entry name" value="P-loop containing nucleotide triphosphate hydrolases"/>
    <property type="match status" value="2"/>
</dbReference>
<dbReference type="GO" id="GO:0016887">
    <property type="term" value="F:ATP hydrolysis activity"/>
    <property type="evidence" value="ECO:0007669"/>
    <property type="project" value="InterPro"/>
</dbReference>
<sequence>MNMICQRCMERNATIHLTTSINGQKREIDICQKCYREIKQQEQQGRMNQGNQGDPFGFNQFDDFFKALSRGMGPQNQGQTPPSEPQHFRGNNQPPSNGGRGGLLSEYGVNLTQMAREGKIDPVIGRDREIERVIEILNRRTKNNPVLTGEAGVGKTAIVEGLALKITEGDIPQKLQDKEVIRLDVVSLVQGTGIRGQFEERMQQLMNELKENDNIILFIDEVHEIVGAGSADGSSMDAGNILKPALARGELQMIGATTMNEYRKIEKDPALERRLQPVRVNEPSLDETLTILKGIQKQYEDYHHVRYTDKAIKAAVELSHRYIQDRFLPDKAIDLLDESGSKKNLTIQTVDPASLEEKIKEAEKLKQEALEQEDYEKAAYYRDQSAKYKDMINQQMPESDLPEVTEQDIINIIEIKTGIPVGELKEKEQKQLKDLEQSLKKHVVGQDEAVTKVAKAIRRNRIGLRKKNRPIGSFMFVGPTGVGKTELAKSLALELFGSKDSYIRLDMSEYMEKHSTSKLIGSPPGYVGYEEAGQLTEKVRRNPYSLILVDEVEKAHPDVLNMFLQILDDGRLTDAQGRTVNFKETIIIMTSNAGTTNVESSVGFGAQMNGDQHSILNHLGDYFKPEFLNRFDGIVEFHPLSKENLLDIIELMLEDVNEAIRQHDITLTIDQSAKEKLVDLGYDPKMGARPLRRVIEEQIEDKIAEFYLNHPEPGHIIATVDDEGNIQIRRENSTQPSPSENDSEESDNTE</sequence>
<evidence type="ECO:0000313" key="7">
    <source>
        <dbReference type="EMBL" id="SDJ73904.1"/>
    </source>
</evidence>
<feature type="region of interest" description="Disordered" evidence="5">
    <location>
        <begin position="726"/>
        <end position="750"/>
    </location>
</feature>
<dbReference type="PROSITE" id="PS00870">
    <property type="entry name" value="CLPAB_1"/>
    <property type="match status" value="1"/>
</dbReference>
<protein>
    <submittedName>
        <fullName evidence="7">ATP-dependent Clp protease ATP-binding subunit ClpE</fullName>
    </submittedName>
</protein>
<comment type="similarity">
    <text evidence="4">Belongs to the ClpA/ClpB family.</text>
</comment>